<organism evidence="6">
    <name type="scientific">marine sediment metagenome</name>
    <dbReference type="NCBI Taxonomy" id="412755"/>
    <lineage>
        <taxon>unclassified sequences</taxon>
        <taxon>metagenomes</taxon>
        <taxon>ecological metagenomes</taxon>
    </lineage>
</organism>
<dbReference type="GO" id="GO:0046872">
    <property type="term" value="F:metal ion binding"/>
    <property type="evidence" value="ECO:0007669"/>
    <property type="project" value="UniProtKB-KW"/>
</dbReference>
<evidence type="ECO:0000256" key="4">
    <source>
        <dbReference type="ARBA" id="ARBA00022842"/>
    </source>
</evidence>
<keyword evidence="4" id="KW-0460">Magnesium</keyword>
<dbReference type="SFLD" id="SFLDF00555">
    <property type="entry name" value="cis-3-hydroxy-L-proline_dehydr"/>
    <property type="match status" value="1"/>
</dbReference>
<dbReference type="FunFam" id="3.30.390.10:FF:000009">
    <property type="entry name" value="Hydrophobic dipeptide epimerase"/>
    <property type="match status" value="1"/>
</dbReference>
<evidence type="ECO:0000256" key="2">
    <source>
        <dbReference type="ARBA" id="ARBA00008031"/>
    </source>
</evidence>
<reference evidence="6" key="1">
    <citation type="journal article" date="2015" name="Nature">
        <title>Complex archaea that bridge the gap between prokaryotes and eukaryotes.</title>
        <authorList>
            <person name="Spang A."/>
            <person name="Saw J.H."/>
            <person name="Jorgensen S.L."/>
            <person name="Zaremba-Niedzwiedzka K."/>
            <person name="Martijn J."/>
            <person name="Lind A.E."/>
            <person name="van Eijk R."/>
            <person name="Schleper C."/>
            <person name="Guy L."/>
            <person name="Ettema T.J."/>
        </authorList>
    </citation>
    <scope>NUCLEOTIDE SEQUENCE</scope>
</reference>
<dbReference type="Gene3D" id="3.20.20.120">
    <property type="entry name" value="Enolase-like C-terminal domain"/>
    <property type="match status" value="1"/>
</dbReference>
<gene>
    <name evidence="6" type="ORF">LCGC14_0352340</name>
</gene>
<dbReference type="CDD" id="cd03316">
    <property type="entry name" value="MR_like"/>
    <property type="match status" value="1"/>
</dbReference>
<dbReference type="InterPro" id="IPR029065">
    <property type="entry name" value="Enolase_C-like"/>
</dbReference>
<evidence type="ECO:0000256" key="3">
    <source>
        <dbReference type="ARBA" id="ARBA00022723"/>
    </source>
</evidence>
<evidence type="ECO:0000259" key="5">
    <source>
        <dbReference type="SMART" id="SM00922"/>
    </source>
</evidence>
<dbReference type="InterPro" id="IPR054855">
    <property type="entry name" value="HProlDhtase"/>
</dbReference>
<dbReference type="InterPro" id="IPR034620">
    <property type="entry name" value="Cis-3-h-L-Pro_dehydratase"/>
</dbReference>
<dbReference type="InterPro" id="IPR029017">
    <property type="entry name" value="Enolase-like_N"/>
</dbReference>
<dbReference type="GO" id="GO:0016836">
    <property type="term" value="F:hydro-lyase activity"/>
    <property type="evidence" value="ECO:0007669"/>
    <property type="project" value="InterPro"/>
</dbReference>
<dbReference type="FunFam" id="3.20.20.120:FF:000020">
    <property type="entry name" value="4-hydroxyproline betaine 2-epimerase"/>
    <property type="match status" value="1"/>
</dbReference>
<dbReference type="SUPFAM" id="SSF51604">
    <property type="entry name" value="Enolase C-terminal domain-like"/>
    <property type="match status" value="1"/>
</dbReference>
<protein>
    <recommendedName>
        <fullName evidence="5">Mandelate racemase/muconate lactonizing enzyme C-terminal domain-containing protein</fullName>
    </recommendedName>
</protein>
<dbReference type="Gene3D" id="3.30.390.10">
    <property type="entry name" value="Enolase-like, N-terminal domain"/>
    <property type="match status" value="1"/>
</dbReference>
<dbReference type="InterPro" id="IPR034593">
    <property type="entry name" value="DgoD-like"/>
</dbReference>
<dbReference type="NCBIfam" id="NF043002">
    <property type="entry name" value="HProlDhtase"/>
    <property type="match status" value="1"/>
</dbReference>
<dbReference type="EMBL" id="LAZR01000266">
    <property type="protein sequence ID" value="KKN78234.1"/>
    <property type="molecule type" value="Genomic_DNA"/>
</dbReference>
<feature type="domain" description="Mandelate racemase/muconate lactonizing enzyme C-terminal" evidence="5">
    <location>
        <begin position="144"/>
        <end position="237"/>
    </location>
</feature>
<dbReference type="PANTHER" id="PTHR48080:SF3">
    <property type="entry name" value="ENOLASE SUPERFAMILY MEMBER DDB_G0284701"/>
    <property type="match status" value="1"/>
</dbReference>
<evidence type="ECO:0000313" key="6">
    <source>
        <dbReference type="EMBL" id="KKN78234.1"/>
    </source>
</evidence>
<sequence length="368" mass="39202">MKITGIKAWQVDLPLKEGRYTWSSGHFVEIFDSTVVAVETDAGITGYAECCPLGSAYLPAFAAGVRAGLAELAPQLLGLDPTDLGVVNAYMDRVLRGHPYIKAPLDIACWDILGKAAGLPVWKLLGGKAQGSIALYRAISQRASAEMAANIEGYRAEGYRKFQLKVGGDADADIARIRATRSVLQDGEVLVADANTGWTRAEAARVVLAVRDLDVVIEQPCPTYDECLSVRRRTPLPFVLDEVIDSVATLQRALADDAMDIVNLKISKVGGLTKARLMRDLCVASGTPMTIEDTWGGDIVTATIAHLAQSTPAEFTFSATDFNSYGTVSIADGAPIRENGTMGASDEPGLGVTPRWEALGEPCLNVGS</sequence>
<dbReference type="Pfam" id="PF13378">
    <property type="entry name" value="MR_MLE_C"/>
    <property type="match status" value="1"/>
</dbReference>
<proteinExistence type="inferred from homology"/>
<dbReference type="SUPFAM" id="SSF54826">
    <property type="entry name" value="Enolase N-terminal domain-like"/>
    <property type="match status" value="1"/>
</dbReference>
<keyword evidence="3" id="KW-0479">Metal-binding</keyword>
<dbReference type="InterPro" id="IPR013342">
    <property type="entry name" value="Mandelate_racemase_C"/>
</dbReference>
<dbReference type="Pfam" id="PF02746">
    <property type="entry name" value="MR_MLE_N"/>
    <property type="match status" value="1"/>
</dbReference>
<comment type="cofactor">
    <cofactor evidence="1">
        <name>Mg(2+)</name>
        <dbReference type="ChEBI" id="CHEBI:18420"/>
    </cofactor>
</comment>
<dbReference type="InterPro" id="IPR036849">
    <property type="entry name" value="Enolase-like_C_sf"/>
</dbReference>
<comment type="caution">
    <text evidence="6">The sequence shown here is derived from an EMBL/GenBank/DDBJ whole genome shotgun (WGS) entry which is preliminary data.</text>
</comment>
<dbReference type="SFLD" id="SFLDG00180">
    <property type="entry name" value="muconate_cycloisomerase"/>
    <property type="match status" value="1"/>
</dbReference>
<accession>A0A0F9TG23</accession>
<dbReference type="InterPro" id="IPR013341">
    <property type="entry name" value="Mandelate_racemase_N_dom"/>
</dbReference>
<comment type="similarity">
    <text evidence="2">Belongs to the mandelate racemase/muconate lactonizing enzyme family.</text>
</comment>
<dbReference type="SMART" id="SM00922">
    <property type="entry name" value="MR_MLE"/>
    <property type="match status" value="1"/>
</dbReference>
<dbReference type="PANTHER" id="PTHR48080">
    <property type="entry name" value="D-GALACTONATE DEHYDRATASE-RELATED"/>
    <property type="match status" value="1"/>
</dbReference>
<evidence type="ECO:0000256" key="1">
    <source>
        <dbReference type="ARBA" id="ARBA00001946"/>
    </source>
</evidence>
<dbReference type="AlphaFoldDB" id="A0A0F9TG23"/>
<name>A0A0F9TG23_9ZZZZ</name>
<dbReference type="SFLD" id="SFLDS00001">
    <property type="entry name" value="Enolase"/>
    <property type="match status" value="1"/>
</dbReference>